<keyword evidence="9" id="KW-1185">Reference proteome</keyword>
<dbReference type="InterPro" id="IPR013154">
    <property type="entry name" value="ADH-like_N"/>
</dbReference>
<comment type="similarity">
    <text evidence="5">Belongs to the zinc-containing alcohol dehydrogenase family.</text>
</comment>
<dbReference type="Pfam" id="PF08240">
    <property type="entry name" value="ADH_N"/>
    <property type="match status" value="1"/>
</dbReference>
<feature type="domain" description="Alcohol dehydrogenase-like N-terminal" evidence="7">
    <location>
        <begin position="23"/>
        <end position="130"/>
    </location>
</feature>
<evidence type="ECO:0000256" key="4">
    <source>
        <dbReference type="ARBA" id="ARBA00023002"/>
    </source>
</evidence>
<dbReference type="InterPro" id="IPR013149">
    <property type="entry name" value="ADH-like_C"/>
</dbReference>
<dbReference type="PROSITE" id="PS00059">
    <property type="entry name" value="ADH_ZINC"/>
    <property type="match status" value="1"/>
</dbReference>
<organism evidence="8 9">
    <name type="scientific">Gryllotalpicola reticulitermitis</name>
    <dbReference type="NCBI Taxonomy" id="1184153"/>
    <lineage>
        <taxon>Bacteria</taxon>
        <taxon>Bacillati</taxon>
        <taxon>Actinomycetota</taxon>
        <taxon>Actinomycetes</taxon>
        <taxon>Micrococcales</taxon>
        <taxon>Microbacteriaceae</taxon>
        <taxon>Gryllotalpicola</taxon>
    </lineage>
</organism>
<comment type="cofactor">
    <cofactor evidence="1 5">
        <name>Zn(2+)</name>
        <dbReference type="ChEBI" id="CHEBI:29105"/>
    </cofactor>
</comment>
<evidence type="ECO:0000256" key="2">
    <source>
        <dbReference type="ARBA" id="ARBA00022723"/>
    </source>
</evidence>
<proteinExistence type="inferred from homology"/>
<dbReference type="SUPFAM" id="SSF51735">
    <property type="entry name" value="NAD(P)-binding Rossmann-fold domains"/>
    <property type="match status" value="1"/>
</dbReference>
<dbReference type="Pfam" id="PF00107">
    <property type="entry name" value="ADH_zinc_N"/>
    <property type="match status" value="1"/>
</dbReference>
<reference evidence="9" key="1">
    <citation type="journal article" date="2019" name="Int. J. Syst. Evol. Microbiol.">
        <title>The Global Catalogue of Microorganisms (GCM) 10K type strain sequencing project: providing services to taxonomists for standard genome sequencing and annotation.</title>
        <authorList>
            <consortium name="The Broad Institute Genomics Platform"/>
            <consortium name="The Broad Institute Genome Sequencing Center for Infectious Disease"/>
            <person name="Wu L."/>
            <person name="Ma J."/>
        </authorList>
    </citation>
    <scope>NUCLEOTIDE SEQUENCE [LARGE SCALE GENOMIC DNA]</scope>
    <source>
        <strain evidence="9">CGMCC 1.10363</strain>
    </source>
</reference>
<dbReference type="Gene3D" id="3.40.50.720">
    <property type="entry name" value="NAD(P)-binding Rossmann-like Domain"/>
    <property type="match status" value="1"/>
</dbReference>
<accession>A0ABV8Q3Y7</accession>
<dbReference type="InterPro" id="IPR036291">
    <property type="entry name" value="NAD(P)-bd_dom_sf"/>
</dbReference>
<evidence type="ECO:0000256" key="5">
    <source>
        <dbReference type="RuleBase" id="RU361277"/>
    </source>
</evidence>
<evidence type="ECO:0000313" key="8">
    <source>
        <dbReference type="EMBL" id="MFC4242142.1"/>
    </source>
</evidence>
<keyword evidence="3 5" id="KW-0862">Zinc</keyword>
<dbReference type="PANTHER" id="PTHR43401:SF2">
    <property type="entry name" value="L-THREONINE 3-DEHYDROGENASE"/>
    <property type="match status" value="1"/>
</dbReference>
<evidence type="ECO:0000313" key="9">
    <source>
        <dbReference type="Proteomes" id="UP001595900"/>
    </source>
</evidence>
<comment type="caution">
    <text evidence="8">The sequence shown here is derived from an EMBL/GenBank/DDBJ whole genome shotgun (WGS) entry which is preliminary data.</text>
</comment>
<sequence length="357" mass="37105">MRAVVYDKPGSFTVADRPMPEPGRGEVLLRVLVAGVCGTDVHLHDGEFGPTYPLTPGHEFVGEVVALGPDVASPAIGARVVVDNTAACGHCVECRRARPNFCRNLVAQGVNAPGGFAEYLTTDADRCFDIGDLDPFVAVFTEPTACVVHGLDVLAPAPGAHILIFGAGPTGIILAQLLARTGAGSVTVAAPSAHKLELIASRGADRTVRVDRSDLPGARDASLEALSQVTGRQIDPVAAGGLGGDGFDIVIDASGSADVLELAPSLVRVGGTIFVYGMTREGAVWPLRPYDVFRRELTVKGSFAQQFSFDRALDALRSGRVDTTGMITDRYGLDDYGAALAAVANSASIKTVLVPGA</sequence>
<evidence type="ECO:0000259" key="7">
    <source>
        <dbReference type="Pfam" id="PF08240"/>
    </source>
</evidence>
<gene>
    <name evidence="8" type="ORF">ACFOYW_02050</name>
</gene>
<evidence type="ECO:0000256" key="1">
    <source>
        <dbReference type="ARBA" id="ARBA00001947"/>
    </source>
</evidence>
<protein>
    <submittedName>
        <fullName evidence="8">Zinc-dependent alcohol dehydrogenase family protein</fullName>
    </submittedName>
</protein>
<dbReference type="EMBL" id="JBHSCN010000002">
    <property type="protein sequence ID" value="MFC4242142.1"/>
    <property type="molecule type" value="Genomic_DNA"/>
</dbReference>
<dbReference type="SUPFAM" id="SSF50129">
    <property type="entry name" value="GroES-like"/>
    <property type="match status" value="1"/>
</dbReference>
<dbReference type="RefSeq" id="WP_390226938.1">
    <property type="nucleotide sequence ID" value="NZ_JBHSCN010000002.1"/>
</dbReference>
<name>A0ABV8Q3Y7_9MICO</name>
<keyword evidence="4" id="KW-0560">Oxidoreductase</keyword>
<dbReference type="CDD" id="cd08234">
    <property type="entry name" value="threonine_DH_like"/>
    <property type="match status" value="1"/>
</dbReference>
<evidence type="ECO:0000259" key="6">
    <source>
        <dbReference type="Pfam" id="PF00107"/>
    </source>
</evidence>
<dbReference type="Proteomes" id="UP001595900">
    <property type="component" value="Unassembled WGS sequence"/>
</dbReference>
<dbReference type="InterPro" id="IPR011032">
    <property type="entry name" value="GroES-like_sf"/>
</dbReference>
<dbReference type="InterPro" id="IPR050129">
    <property type="entry name" value="Zn_alcohol_dh"/>
</dbReference>
<feature type="domain" description="Alcohol dehydrogenase-like C-terminal" evidence="6">
    <location>
        <begin position="169"/>
        <end position="313"/>
    </location>
</feature>
<dbReference type="Gene3D" id="3.90.180.10">
    <property type="entry name" value="Medium-chain alcohol dehydrogenases, catalytic domain"/>
    <property type="match status" value="1"/>
</dbReference>
<evidence type="ECO:0000256" key="3">
    <source>
        <dbReference type="ARBA" id="ARBA00022833"/>
    </source>
</evidence>
<keyword evidence="2 5" id="KW-0479">Metal-binding</keyword>
<dbReference type="InterPro" id="IPR002328">
    <property type="entry name" value="ADH_Zn_CS"/>
</dbReference>
<dbReference type="PANTHER" id="PTHR43401">
    <property type="entry name" value="L-THREONINE 3-DEHYDROGENASE"/>
    <property type="match status" value="1"/>
</dbReference>